<proteinExistence type="predicted"/>
<accession>A0A9P8WBT8</accession>
<gene>
    <name evidence="1" type="ORF">B0T10DRAFT_458338</name>
</gene>
<organism evidence="1 2">
    <name type="scientific">Thelonectria olida</name>
    <dbReference type="NCBI Taxonomy" id="1576542"/>
    <lineage>
        <taxon>Eukaryota</taxon>
        <taxon>Fungi</taxon>
        <taxon>Dikarya</taxon>
        <taxon>Ascomycota</taxon>
        <taxon>Pezizomycotina</taxon>
        <taxon>Sordariomycetes</taxon>
        <taxon>Hypocreomycetidae</taxon>
        <taxon>Hypocreales</taxon>
        <taxon>Nectriaceae</taxon>
        <taxon>Thelonectria</taxon>
    </lineage>
</organism>
<dbReference type="Proteomes" id="UP000777438">
    <property type="component" value="Unassembled WGS sequence"/>
</dbReference>
<evidence type="ECO:0000313" key="1">
    <source>
        <dbReference type="EMBL" id="KAH6892630.1"/>
    </source>
</evidence>
<sequence>MAFNQTRVEKHLWIRSLRDSLSFQSSGLIWGLAQPDGDGFRRPGPPSNYADLFLHDLDGYLPDEEFQENDLVDIFWGSRSSETMSSRILSDPSFLLVQGQRLVTRMVQLEKPLPITTYFSQAVESLDLWSSTNQTFFAPSKNSASRNASSLMMGHTPSVNMKTTEIGAFDFQAVSTQSDPNNLYSQPPYTARLALKGSNSNNSGGDPISRRGNCLGVVRPRGRRSLNFGVHSVACIATTWSSSLCPNYYVNSMGTYSRKPSRGD</sequence>
<protein>
    <submittedName>
        <fullName evidence="1">Uncharacterized protein</fullName>
    </submittedName>
</protein>
<comment type="caution">
    <text evidence="1">The sequence shown here is derived from an EMBL/GenBank/DDBJ whole genome shotgun (WGS) entry which is preliminary data.</text>
</comment>
<evidence type="ECO:0000313" key="2">
    <source>
        <dbReference type="Proteomes" id="UP000777438"/>
    </source>
</evidence>
<reference evidence="1 2" key="1">
    <citation type="journal article" date="2021" name="Nat. Commun.">
        <title>Genetic determinants of endophytism in the Arabidopsis root mycobiome.</title>
        <authorList>
            <person name="Mesny F."/>
            <person name="Miyauchi S."/>
            <person name="Thiergart T."/>
            <person name="Pickel B."/>
            <person name="Atanasova L."/>
            <person name="Karlsson M."/>
            <person name="Huettel B."/>
            <person name="Barry K.W."/>
            <person name="Haridas S."/>
            <person name="Chen C."/>
            <person name="Bauer D."/>
            <person name="Andreopoulos W."/>
            <person name="Pangilinan J."/>
            <person name="LaButti K."/>
            <person name="Riley R."/>
            <person name="Lipzen A."/>
            <person name="Clum A."/>
            <person name="Drula E."/>
            <person name="Henrissat B."/>
            <person name="Kohler A."/>
            <person name="Grigoriev I.V."/>
            <person name="Martin F.M."/>
            <person name="Hacquard S."/>
        </authorList>
    </citation>
    <scope>NUCLEOTIDE SEQUENCE [LARGE SCALE GENOMIC DNA]</scope>
    <source>
        <strain evidence="1 2">MPI-CAGE-CH-0241</strain>
    </source>
</reference>
<name>A0A9P8WBT8_9HYPO</name>
<dbReference type="EMBL" id="JAGPYM010000007">
    <property type="protein sequence ID" value="KAH6892630.1"/>
    <property type="molecule type" value="Genomic_DNA"/>
</dbReference>
<dbReference type="AlphaFoldDB" id="A0A9P8WBT8"/>
<keyword evidence="2" id="KW-1185">Reference proteome</keyword>